<evidence type="ECO:0008006" key="7">
    <source>
        <dbReference type="Google" id="ProtNLM"/>
    </source>
</evidence>
<feature type="region of interest" description="Disordered" evidence="4">
    <location>
        <begin position="1"/>
        <end position="96"/>
    </location>
</feature>
<evidence type="ECO:0000256" key="3">
    <source>
        <dbReference type="PROSITE-ProRule" id="PRU00339"/>
    </source>
</evidence>
<feature type="compositionally biased region" description="Basic and acidic residues" evidence="4">
    <location>
        <begin position="1317"/>
        <end position="1326"/>
    </location>
</feature>
<feature type="region of interest" description="Disordered" evidence="4">
    <location>
        <begin position="983"/>
        <end position="1025"/>
    </location>
</feature>
<protein>
    <recommendedName>
        <fullName evidence="7">Kinesin light chain</fullName>
    </recommendedName>
</protein>
<feature type="compositionally biased region" description="Low complexity" evidence="4">
    <location>
        <begin position="1299"/>
        <end position="1308"/>
    </location>
</feature>
<evidence type="ECO:0000313" key="6">
    <source>
        <dbReference type="Proteomes" id="UP001190700"/>
    </source>
</evidence>
<feature type="compositionally biased region" description="Polar residues" evidence="4">
    <location>
        <begin position="2331"/>
        <end position="2342"/>
    </location>
</feature>
<evidence type="ECO:0000256" key="2">
    <source>
        <dbReference type="ARBA" id="ARBA00022803"/>
    </source>
</evidence>
<dbReference type="Gene3D" id="1.25.40.10">
    <property type="entry name" value="Tetratricopeptide repeat domain"/>
    <property type="match status" value="10"/>
</dbReference>
<gene>
    <name evidence="5" type="ORF">CYMTET_25761</name>
</gene>
<feature type="region of interest" description="Disordered" evidence="4">
    <location>
        <begin position="527"/>
        <end position="574"/>
    </location>
</feature>
<organism evidence="5 6">
    <name type="scientific">Cymbomonas tetramitiformis</name>
    <dbReference type="NCBI Taxonomy" id="36881"/>
    <lineage>
        <taxon>Eukaryota</taxon>
        <taxon>Viridiplantae</taxon>
        <taxon>Chlorophyta</taxon>
        <taxon>Pyramimonadophyceae</taxon>
        <taxon>Pyramimonadales</taxon>
        <taxon>Pyramimonadaceae</taxon>
        <taxon>Cymbomonas</taxon>
    </lineage>
</organism>
<feature type="region of interest" description="Disordered" evidence="4">
    <location>
        <begin position="152"/>
        <end position="221"/>
    </location>
</feature>
<feature type="repeat" description="TPR" evidence="3">
    <location>
        <begin position="279"/>
        <end position="312"/>
    </location>
</feature>
<comment type="caution">
    <text evidence="5">The sequence shown here is derived from an EMBL/GenBank/DDBJ whole genome shotgun (WGS) entry which is preliminary data.</text>
</comment>
<evidence type="ECO:0000256" key="4">
    <source>
        <dbReference type="SAM" id="MobiDB-lite"/>
    </source>
</evidence>
<name>A0AAE0KYL2_9CHLO</name>
<keyword evidence="1" id="KW-0677">Repeat</keyword>
<dbReference type="PROSITE" id="PS50005">
    <property type="entry name" value="TPR"/>
    <property type="match status" value="3"/>
</dbReference>
<feature type="region of interest" description="Disordered" evidence="4">
    <location>
        <begin position="1150"/>
        <end position="1361"/>
    </location>
</feature>
<feature type="compositionally biased region" description="Basic and acidic residues" evidence="4">
    <location>
        <begin position="1285"/>
        <end position="1297"/>
    </location>
</feature>
<dbReference type="Proteomes" id="UP001190700">
    <property type="component" value="Unassembled WGS sequence"/>
</dbReference>
<dbReference type="EMBL" id="LGRX02013832">
    <property type="protein sequence ID" value="KAK3265561.1"/>
    <property type="molecule type" value="Genomic_DNA"/>
</dbReference>
<dbReference type="SUPFAM" id="SSF48452">
    <property type="entry name" value="TPR-like"/>
    <property type="match status" value="7"/>
</dbReference>
<feature type="compositionally biased region" description="Basic and acidic residues" evidence="4">
    <location>
        <begin position="2285"/>
        <end position="2303"/>
    </location>
</feature>
<feature type="repeat" description="TPR" evidence="3">
    <location>
        <begin position="363"/>
        <end position="396"/>
    </location>
</feature>
<keyword evidence="6" id="KW-1185">Reference proteome</keyword>
<feature type="region of interest" description="Disordered" evidence="4">
    <location>
        <begin position="2258"/>
        <end position="2369"/>
    </location>
</feature>
<keyword evidence="2 3" id="KW-0802">TPR repeat</keyword>
<feature type="compositionally biased region" description="Low complexity" evidence="4">
    <location>
        <begin position="1245"/>
        <end position="1259"/>
    </location>
</feature>
<feature type="repeat" description="TPR" evidence="3">
    <location>
        <begin position="1682"/>
        <end position="1715"/>
    </location>
</feature>
<dbReference type="Pfam" id="PF13424">
    <property type="entry name" value="TPR_12"/>
    <property type="match status" value="12"/>
</dbReference>
<feature type="compositionally biased region" description="Acidic residues" evidence="4">
    <location>
        <begin position="534"/>
        <end position="548"/>
    </location>
</feature>
<evidence type="ECO:0000313" key="5">
    <source>
        <dbReference type="EMBL" id="KAK3265561.1"/>
    </source>
</evidence>
<proteinExistence type="predicted"/>
<reference evidence="5 6" key="1">
    <citation type="journal article" date="2015" name="Genome Biol. Evol.">
        <title>Comparative Genomics of a Bacterivorous Green Alga Reveals Evolutionary Causalities and Consequences of Phago-Mixotrophic Mode of Nutrition.</title>
        <authorList>
            <person name="Burns J.A."/>
            <person name="Paasch A."/>
            <person name="Narechania A."/>
            <person name="Kim E."/>
        </authorList>
    </citation>
    <scope>NUCLEOTIDE SEQUENCE [LARGE SCALE GENOMIC DNA]</scope>
    <source>
        <strain evidence="5 6">PLY_AMNH</strain>
    </source>
</reference>
<feature type="compositionally biased region" description="Polar residues" evidence="4">
    <location>
        <begin position="160"/>
        <end position="184"/>
    </location>
</feature>
<dbReference type="InterPro" id="IPR019734">
    <property type="entry name" value="TPR_rpt"/>
</dbReference>
<feature type="compositionally biased region" description="Basic and acidic residues" evidence="4">
    <location>
        <begin position="554"/>
        <end position="574"/>
    </location>
</feature>
<dbReference type="PANTHER" id="PTHR45641">
    <property type="entry name" value="TETRATRICOPEPTIDE REPEAT PROTEIN (AFU_ORTHOLOGUE AFUA_6G03870)"/>
    <property type="match status" value="1"/>
</dbReference>
<evidence type="ECO:0000256" key="1">
    <source>
        <dbReference type="ARBA" id="ARBA00022737"/>
    </source>
</evidence>
<accession>A0AAE0KYL2</accession>
<dbReference type="Pfam" id="PF13374">
    <property type="entry name" value="TPR_10"/>
    <property type="match status" value="3"/>
</dbReference>
<feature type="compositionally biased region" description="Polar residues" evidence="4">
    <location>
        <begin position="207"/>
        <end position="219"/>
    </location>
</feature>
<sequence length="2642" mass="284134">MKTSKSWGKSALKALSRMRPSSPLKLKSRSSTSGDGKSESFWKSSSKHKTTPFISDIDVDDETEVEMLSPGTEDDRMDFPISSGAAQPVLSPPAFNTTNMTEQWEELHGPGVQSQHYEDDFEEVVEISMMASRPGSAAIGLSSSVNGMSAIRGLHGGDSLRQQASRPGTGNSSGGSWAQVSSRPGSAARQPAEVTKPRGGHGEASTKSRPSRPGSQSLTLGKKGGIAMLGQADLKKAFQISQSALQLQKQGQYQEAAALQLQVLEIRETVLGPEHLEVASTLNNLGGVLDQQGKHEEALEVFQRSLGIKERELGRGDLSIATTLNNLGGVHRALKNYEDSLKCHKKCIAIQEQVQGKGHESVASSLSNLGSLYKVMGELGEAELHFKRCIMIRENVHGATHTSLMVPLNNLAEVMRAQGNISDACRLRSQCLKIEKETLGDDHPNVGASCQILGGFMRELGQVEESTKMFEEAVRVRSKHAESGDDTATKAYLRSLNSLADSYKRGGHSTGPNKQGEVLQKIVEVSQHGGGEDAPGDEEEAGDQVDEEGPARAQQHENKGKEKMTAASQDRGKPDLFKTYMDLGELNQGQRKFDEAETYFKKAAAQPNANPLQVSLRMGKLQSARGDYQEAEATLHTLLKTYLKKVGHDHADTNLVRMWIVDLDMKRQEMDRAMSMMREVLASQIRMHGEEHPSIATVYSNMAECYRMQYEHEEAVPLCRRSLEILLKSAGMENQHTANALNNLAETLRVLGRTDEAKAFHQQALAVRVKVLGTRHTDCAQSLNNLAELFRGQGQYHEAEPLYRQRAGDGPASGTSGSALKRLRMGALLYTVDAACMELFCTPWMQLRMGALLYTVDAALRMELFNSANVDIHQGNHTDAIDKLEKALAIQEAQLPCQPEVVAKLREQMSEAIAAMTNSTSSSHTAPPTTSTSELSNSKAKPKAKQVVPIKTVVAIDLQGEEDDMLVFSPARPHCALVASGDAEQVGAAPQYSPRQDARGLRKERHAAVPLQPEGGEGEPPRTPHNDGQLERWDAFIDGTAEADVDGEDSVLELGGDVLRADVDGEDSVLELAGDVLRADVDGEDSVLELAGDVLRAEVSEQGHLLDIEFGHSAPEGPPDLAAEASALLHGTDLAVEMGSNWDSDDEEVAASQREDRAAGGGKPGCSPDGVKEALAKGESLVEESNWDSDSEKGESTCGSPAAPSEAVRGKKQGGDGRDALEGSGGGKMESPIAESNWDSESDHAGSSAASPANPGHPSSKGKQGHSEGVDAREGGADGPLGGGDTERLSNRDDQPDHAASPALAELEGGAGAAGRAAEETHEERASVPNSGHRGEQSEEANSAQEQSVHVPSPEEEAEMGDQLGDLPAVELQVRVEALKAAGSLADAAAVQKAIVEGKRGLLAPNDPQLAQNVHDLGNLLAGSGQHSEAVEAHRQSLAMREKSTMLPYKDKCTAVAESLAAMAKSLCAEAAAVSARGESTEGARWALQEAESQAERAITLVEQAGGANSLALVESLGLLKEVHVARGQTAAALQVTERALSILEAELGTDHPDTIASLVETAEMLQAEGNTEKALPLVQRAMQSKTQSLGEEHPEALAMIQTAARMLSEMGQYDEALELHQRELGISERTVGKGHQDYANALDNVAVALSNTHRVGEALALAKEALEVRQQLLDEQHSDIATSHNNVGKLLLSQGSYDEAEPMFLKSLGINEAAHGPEGLHLVSDLKNLVAVYMAQDRLDEAGQCAERLVKLLEEAHGMSGADLAQALNKLATVRKGQGRLDDALSAYERCITCTESTASMGPRHSSLPLLLNNTGQLSKKLKRHQQALPYFRRCISIMEMNSSMDDPSLMMPLTNLAKLLEEKLGDFRAALPVRERILNLSQAHAMEDRLESALEALIEVTLQVPDHTKALLQMSRSLRLYPGGDRAQEHVSRIVDICDARNEMEHAQNLLTDILSNTEQKLGEDHAVTSHCRDELTALLQRCGSPAAAEKLGRDALASARRRLRADDPDLAAALSSLARIMAANGKHEEALERSKEALAIQEKVLGGGHPEVAKQLNAIAALLNTLEHAEESAREPELGTWTNNLAVQMKGLGHLEEAEKLYRRALELTEQSVGADHAKVGSLLLSLARLMVTKGEVAASVPLLRRSVMVHEKIFGSDHVEVAKILFMLAKVFVEMRKFMDADGLLLRALAIREQSLGKEHKLVLQTHEKLGEVAWELGHLEAAKQRYSEAVDLSRKLYGADDRRVHRLMQEVAQLEGQRETPDLAPAPALTEDTVGGSTTAEEKELGNMELQESKERAGNRGSGAEGSNSTESQEEGCSIGADDKQTPAQATRSSATFPSLAASRDSARDDSGGDAAENGPVVMGGPGWDDVAALNSSASSLKKQGRANEAELLYARSLELVEAELGPEHPDTADALQSLAGVCKSMGDYESALPLYERCLAIKLKTKGADHPSLATARNNLALLFESKGELKEAEKQLSEAMAIWQRAYGSKHPHVATAQNNMACLMRGQGRLKEAEEINLVALRTLQETLGQDHPHVAAALNSNAWITSDRGDTEEAKATFEAALGMCTRLKLKSSNSLVKRIRGGKLMNEARIARASNATECQKKAASEAVKLLLDVRGRGHSETISAMAELEGR</sequence>
<dbReference type="PANTHER" id="PTHR45641:SF19">
    <property type="entry name" value="NEPHROCYSTIN-3"/>
    <property type="match status" value="1"/>
</dbReference>
<feature type="compositionally biased region" description="Low complexity" evidence="4">
    <location>
        <begin position="19"/>
        <end position="31"/>
    </location>
</feature>
<feature type="compositionally biased region" description="Basic and acidic residues" evidence="4">
    <location>
        <begin position="1265"/>
        <end position="1276"/>
    </location>
</feature>
<dbReference type="InterPro" id="IPR011990">
    <property type="entry name" value="TPR-like_helical_dom_sf"/>
</dbReference>
<dbReference type="SMART" id="SM00028">
    <property type="entry name" value="TPR"/>
    <property type="match status" value="28"/>
</dbReference>
<feature type="compositionally biased region" description="Low complexity" evidence="4">
    <location>
        <begin position="917"/>
        <end position="933"/>
    </location>
</feature>
<feature type="region of interest" description="Disordered" evidence="4">
    <location>
        <begin position="916"/>
        <end position="946"/>
    </location>
</feature>